<dbReference type="AlphaFoldDB" id="A0A0A2MC46"/>
<reference evidence="1 2" key="1">
    <citation type="submission" date="2013-09" db="EMBL/GenBank/DDBJ databases">
        <authorList>
            <person name="Zeng Z."/>
            <person name="Chen C."/>
        </authorList>
    </citation>
    <scope>NUCLEOTIDE SEQUENCE [LARGE SCALE GENOMIC DNA]</scope>
    <source>
        <strain evidence="1 2">GH29-5</strain>
    </source>
</reference>
<keyword evidence="2" id="KW-1185">Reference proteome</keyword>
<proteinExistence type="predicted"/>
<evidence type="ECO:0000313" key="1">
    <source>
        <dbReference type="EMBL" id="KGO90232.1"/>
    </source>
</evidence>
<dbReference type="eggNOG" id="ENOG5030R31">
    <property type="taxonomic scope" value="Bacteria"/>
</dbReference>
<accession>A0A0A2MC46</accession>
<name>A0A0A2MC46_9FLAO</name>
<gene>
    <name evidence="1" type="ORF">Q764_04030</name>
</gene>
<dbReference type="EMBL" id="JRLW01000003">
    <property type="protein sequence ID" value="KGO90232.1"/>
    <property type="molecule type" value="Genomic_DNA"/>
</dbReference>
<dbReference type="OrthoDB" id="1366976at2"/>
<dbReference type="Proteomes" id="UP000030121">
    <property type="component" value="Unassembled WGS sequence"/>
</dbReference>
<sequence>MRKRPELKKLLGLTQEEMAMLLRISTGQWKMFKSGMRDIPLDAKLHLAFLLKAVRERKQTSKEVAQVLKAEEQKAKEKLKQYYLGIQIKQYRVQKALETIENHRRESLAALEMVAFLENQQEFPVDTDLLLIIRDRALKTLHKHNLYTLEQLQLEKEHFDRLSDSIKEKLQL</sequence>
<evidence type="ECO:0000313" key="2">
    <source>
        <dbReference type="Proteomes" id="UP000030121"/>
    </source>
</evidence>
<comment type="caution">
    <text evidence="1">The sequence shown here is derived from an EMBL/GenBank/DDBJ whole genome shotgun (WGS) entry which is preliminary data.</text>
</comment>
<protein>
    <submittedName>
        <fullName evidence="1">Uncharacterized protein</fullName>
    </submittedName>
</protein>
<dbReference type="RefSeq" id="WP_026981216.1">
    <property type="nucleotide sequence ID" value="NZ_JRLW01000003.1"/>
</dbReference>
<organism evidence="1 2">
    <name type="scientific">Flavobacterium suncheonense GH29-5 = DSM 17707</name>
    <dbReference type="NCBI Taxonomy" id="1121899"/>
    <lineage>
        <taxon>Bacteria</taxon>
        <taxon>Pseudomonadati</taxon>
        <taxon>Bacteroidota</taxon>
        <taxon>Flavobacteriia</taxon>
        <taxon>Flavobacteriales</taxon>
        <taxon>Flavobacteriaceae</taxon>
        <taxon>Flavobacterium</taxon>
    </lineage>
</organism>